<feature type="compositionally biased region" description="Low complexity" evidence="1">
    <location>
        <begin position="59"/>
        <end position="72"/>
    </location>
</feature>
<sequence>MAALLRGSSSPDHNIKTSSRRRHNVRVQTSDSRPSRRSHRESQQHYIKQRTSSPRERWSTPSPMMTTTTTTMNFPSPIPLEAAHSITMERTASGRSIISHSSYESTYEQAPAPSSQSTFSDPDKAAASRVKHHVNKISSQRKYERHERILRSLIGRDQPLDDGRIIDDVALDSILNSANAIFFSGVLSGRVQWEWSSQSRYHDELIGTTALRRRAGNDGFETLIVLSEPILRSDRYDRRLLLSAFLHELIHCYLFIVCGFEAKRERGHTKGFHVIAEVIDRWVGEGAEGCRWLRLCNMKANLNNFRRDVGGRNLVMGRELEESMEIMDPRMDMAMSMSRGERRLEHGHEGCNQSPRPHGGLLIEAPTLRMVYL</sequence>
<evidence type="ECO:0000256" key="1">
    <source>
        <dbReference type="SAM" id="MobiDB-lite"/>
    </source>
</evidence>
<dbReference type="Pfam" id="PF10263">
    <property type="entry name" value="SprT-like"/>
    <property type="match status" value="1"/>
</dbReference>
<feature type="domain" description="SprT-like" evidence="2">
    <location>
        <begin position="173"/>
        <end position="282"/>
    </location>
</feature>
<reference evidence="3 4" key="1">
    <citation type="journal article" date="2024" name="Commun. Biol.">
        <title>Comparative genomic analysis of thermophilic fungi reveals convergent evolutionary adaptations and gene losses.</title>
        <authorList>
            <person name="Steindorff A.S."/>
            <person name="Aguilar-Pontes M.V."/>
            <person name="Robinson A.J."/>
            <person name="Andreopoulos B."/>
            <person name="LaButti K."/>
            <person name="Kuo A."/>
            <person name="Mondo S."/>
            <person name="Riley R."/>
            <person name="Otillar R."/>
            <person name="Haridas S."/>
            <person name="Lipzen A."/>
            <person name="Grimwood J."/>
            <person name="Schmutz J."/>
            <person name="Clum A."/>
            <person name="Reid I.D."/>
            <person name="Moisan M.C."/>
            <person name="Butler G."/>
            <person name="Nguyen T.T.M."/>
            <person name="Dewar K."/>
            <person name="Conant G."/>
            <person name="Drula E."/>
            <person name="Henrissat B."/>
            <person name="Hansel C."/>
            <person name="Singer S."/>
            <person name="Hutchinson M.I."/>
            <person name="de Vries R.P."/>
            <person name="Natvig D.O."/>
            <person name="Powell A.J."/>
            <person name="Tsang A."/>
            <person name="Grigoriev I.V."/>
        </authorList>
    </citation>
    <scope>NUCLEOTIDE SEQUENCE [LARGE SCALE GENOMIC DNA]</scope>
    <source>
        <strain evidence="3 4">CBS 494.80</strain>
    </source>
</reference>
<feature type="compositionally biased region" description="Polar residues" evidence="1">
    <location>
        <begin position="102"/>
        <end position="120"/>
    </location>
</feature>
<evidence type="ECO:0000313" key="3">
    <source>
        <dbReference type="EMBL" id="KAL2063330.1"/>
    </source>
</evidence>
<proteinExistence type="predicted"/>
<comment type="caution">
    <text evidence="3">The sequence shown here is derived from an EMBL/GenBank/DDBJ whole genome shotgun (WGS) entry which is preliminary data.</text>
</comment>
<evidence type="ECO:0000313" key="4">
    <source>
        <dbReference type="Proteomes" id="UP001595075"/>
    </source>
</evidence>
<feature type="region of interest" description="Disordered" evidence="1">
    <location>
        <begin position="102"/>
        <end position="128"/>
    </location>
</feature>
<dbReference type="InterPro" id="IPR006640">
    <property type="entry name" value="SprT-like_domain"/>
</dbReference>
<evidence type="ECO:0000259" key="2">
    <source>
        <dbReference type="Pfam" id="PF10263"/>
    </source>
</evidence>
<keyword evidence="4" id="KW-1185">Reference proteome</keyword>
<dbReference type="Proteomes" id="UP001595075">
    <property type="component" value="Unassembled WGS sequence"/>
</dbReference>
<protein>
    <recommendedName>
        <fullName evidence="2">SprT-like domain-containing protein</fullName>
    </recommendedName>
</protein>
<name>A0ABR4C090_9HELO</name>
<gene>
    <name evidence="3" type="ORF">VTL71DRAFT_5135</name>
</gene>
<accession>A0ABR4C090</accession>
<feature type="region of interest" description="Disordered" evidence="1">
    <location>
        <begin position="1"/>
        <end position="75"/>
    </location>
</feature>
<dbReference type="EMBL" id="JAZHXI010000015">
    <property type="protein sequence ID" value="KAL2063330.1"/>
    <property type="molecule type" value="Genomic_DNA"/>
</dbReference>
<organism evidence="3 4">
    <name type="scientific">Oculimacula yallundae</name>
    <dbReference type="NCBI Taxonomy" id="86028"/>
    <lineage>
        <taxon>Eukaryota</taxon>
        <taxon>Fungi</taxon>
        <taxon>Dikarya</taxon>
        <taxon>Ascomycota</taxon>
        <taxon>Pezizomycotina</taxon>
        <taxon>Leotiomycetes</taxon>
        <taxon>Helotiales</taxon>
        <taxon>Ploettnerulaceae</taxon>
        <taxon>Oculimacula</taxon>
    </lineage>
</organism>